<dbReference type="eggNOG" id="ENOG502ZARG">
    <property type="taxonomic scope" value="Bacteria"/>
</dbReference>
<name>B4VR33_9CYAN</name>
<feature type="transmembrane region" description="Helical" evidence="1">
    <location>
        <begin position="461"/>
        <end position="478"/>
    </location>
</feature>
<keyword evidence="1" id="KW-0812">Transmembrane</keyword>
<dbReference type="OrthoDB" id="448901at2"/>
<reference evidence="2 3" key="1">
    <citation type="submission" date="2008-07" db="EMBL/GenBank/DDBJ databases">
        <authorList>
            <person name="Tandeau de Marsac N."/>
            <person name="Ferriera S."/>
            <person name="Johnson J."/>
            <person name="Kravitz S."/>
            <person name="Beeson K."/>
            <person name="Sutton G."/>
            <person name="Rogers Y.-H."/>
            <person name="Friedman R."/>
            <person name="Frazier M."/>
            <person name="Venter J.C."/>
        </authorList>
    </citation>
    <scope>NUCLEOTIDE SEQUENCE [LARGE SCALE GENOMIC DNA]</scope>
    <source>
        <strain evidence="2 3">PCC 7420</strain>
    </source>
</reference>
<evidence type="ECO:0000313" key="3">
    <source>
        <dbReference type="Proteomes" id="UP000003835"/>
    </source>
</evidence>
<proteinExistence type="predicted"/>
<sequence length="491" mass="56693">MSSHTINSIYAPNIRLFNYHLKTVRLTNFTERSLEIEFVTNYYQYLLNSYNILDQNSKPIYLKLREDFQDMLGSGLANFDLIFNPEGRGIYRIALPQKYKGFLYPQFLNNTYSFSLTLYHPQKSGDDEISFSELSKLKPPEDFFAGISPGSQDETQSNRSKAFWGSTVFLSGFIAQNCPDTAENLKSTADQLLKQFLGIESLEEAPPFYESGKFLGGYIYEYKSIFRQHRYGQILILLIFDEATTDKLNDIQYDLPELFLYYQKNRQIFLDSRKEYRASQDEIQQIEETIQKCITNIPTNVTSDLSEKDLKLLKREIKNLLDWSLGYSQRIRSLGNFQNTIEINRQNYLNTLTRMEVKSQSDLTGWRDNANHIFGMFQRQIKVDLVYLQQGERLLDTAINTIRGLVEIDQAERDRSLERQIQAVGVGIAAGAIVASTSGLITEPWQLPNRDRFLLPPHPFIIALVGSLFCSWGAWWVADKLIKKGRSDSNS</sequence>
<gene>
    <name evidence="2" type="ORF">MC7420_6476</name>
</gene>
<protein>
    <submittedName>
        <fullName evidence="2">Uncharacterized protein</fullName>
    </submittedName>
</protein>
<organism evidence="2 3">
    <name type="scientific">Coleofasciculus chthonoplastes PCC 7420</name>
    <dbReference type="NCBI Taxonomy" id="118168"/>
    <lineage>
        <taxon>Bacteria</taxon>
        <taxon>Bacillati</taxon>
        <taxon>Cyanobacteriota</taxon>
        <taxon>Cyanophyceae</taxon>
        <taxon>Coleofasciculales</taxon>
        <taxon>Coleofasciculaceae</taxon>
        <taxon>Coleofasciculus</taxon>
    </lineage>
</organism>
<evidence type="ECO:0000256" key="1">
    <source>
        <dbReference type="SAM" id="Phobius"/>
    </source>
</evidence>
<keyword evidence="1" id="KW-0472">Membrane</keyword>
<feature type="transmembrane region" description="Helical" evidence="1">
    <location>
        <begin position="423"/>
        <end position="441"/>
    </location>
</feature>
<dbReference type="STRING" id="118168.MC7420_6476"/>
<dbReference type="AlphaFoldDB" id="B4VR33"/>
<dbReference type="EMBL" id="DS989848">
    <property type="protein sequence ID" value="EDX75821.1"/>
    <property type="molecule type" value="Genomic_DNA"/>
</dbReference>
<keyword evidence="3" id="KW-1185">Reference proteome</keyword>
<accession>B4VR33</accession>
<evidence type="ECO:0000313" key="2">
    <source>
        <dbReference type="EMBL" id="EDX75821.1"/>
    </source>
</evidence>
<dbReference type="HOGENOM" id="CLU_036803_0_0_3"/>
<dbReference type="Proteomes" id="UP000003835">
    <property type="component" value="Unassembled WGS sequence"/>
</dbReference>
<keyword evidence="1" id="KW-1133">Transmembrane helix</keyword>
<dbReference type="RefSeq" id="WP_006100959.1">
    <property type="nucleotide sequence ID" value="NZ_DS989848.1"/>
</dbReference>